<dbReference type="PANTHER" id="PTHR12197">
    <property type="entry name" value="HISTONE-LYSINE N-METHYLTRANSFERASE SMYD"/>
    <property type="match status" value="1"/>
</dbReference>
<organism evidence="6 7">
    <name type="scientific">Pristionchus mayeri</name>
    <dbReference type="NCBI Taxonomy" id="1317129"/>
    <lineage>
        <taxon>Eukaryota</taxon>
        <taxon>Metazoa</taxon>
        <taxon>Ecdysozoa</taxon>
        <taxon>Nematoda</taxon>
        <taxon>Chromadorea</taxon>
        <taxon>Rhabditida</taxon>
        <taxon>Rhabditina</taxon>
        <taxon>Diplogasteromorpha</taxon>
        <taxon>Diplogasteroidea</taxon>
        <taxon>Neodiplogasteridae</taxon>
        <taxon>Pristionchus</taxon>
    </lineage>
</organism>
<dbReference type="PROSITE" id="PS50865">
    <property type="entry name" value="ZF_MYND_2"/>
    <property type="match status" value="1"/>
</dbReference>
<dbReference type="Proteomes" id="UP001328107">
    <property type="component" value="Unassembled WGS sequence"/>
</dbReference>
<keyword evidence="7" id="KW-1185">Reference proteome</keyword>
<evidence type="ECO:0000256" key="4">
    <source>
        <dbReference type="PROSITE-ProRule" id="PRU00134"/>
    </source>
</evidence>
<dbReference type="Gene3D" id="6.10.140.2220">
    <property type="match status" value="1"/>
</dbReference>
<evidence type="ECO:0000259" key="5">
    <source>
        <dbReference type="PROSITE" id="PS50865"/>
    </source>
</evidence>
<evidence type="ECO:0000256" key="1">
    <source>
        <dbReference type="ARBA" id="ARBA00022723"/>
    </source>
</evidence>
<name>A0AAN4Z8L6_9BILA</name>
<dbReference type="AlphaFoldDB" id="A0AAN4Z8L6"/>
<dbReference type="SUPFAM" id="SSF144232">
    <property type="entry name" value="HIT/MYND zinc finger-like"/>
    <property type="match status" value="1"/>
</dbReference>
<feature type="domain" description="MYND-type" evidence="5">
    <location>
        <begin position="39"/>
        <end position="78"/>
    </location>
</feature>
<dbReference type="Gene3D" id="1.10.220.160">
    <property type="match status" value="1"/>
</dbReference>
<dbReference type="InterPro" id="IPR046341">
    <property type="entry name" value="SET_dom_sf"/>
</dbReference>
<dbReference type="GO" id="GO:0005634">
    <property type="term" value="C:nucleus"/>
    <property type="evidence" value="ECO:0007669"/>
    <property type="project" value="TreeGrafter"/>
</dbReference>
<proteinExistence type="predicted"/>
<evidence type="ECO:0000256" key="2">
    <source>
        <dbReference type="ARBA" id="ARBA00022771"/>
    </source>
</evidence>
<protein>
    <recommendedName>
        <fullName evidence="5">MYND-type domain-containing protein</fullName>
    </recommendedName>
</protein>
<dbReference type="GO" id="GO:0008270">
    <property type="term" value="F:zinc ion binding"/>
    <property type="evidence" value="ECO:0007669"/>
    <property type="project" value="UniProtKB-KW"/>
</dbReference>
<reference evidence="7" key="1">
    <citation type="submission" date="2022-10" db="EMBL/GenBank/DDBJ databases">
        <title>Genome assembly of Pristionchus species.</title>
        <authorList>
            <person name="Yoshida K."/>
            <person name="Sommer R.J."/>
        </authorList>
    </citation>
    <scope>NUCLEOTIDE SEQUENCE [LARGE SCALE GENOMIC DNA]</scope>
    <source>
        <strain evidence="7">RS5460</strain>
    </source>
</reference>
<keyword evidence="3" id="KW-0862">Zinc</keyword>
<keyword evidence="1" id="KW-0479">Metal-binding</keyword>
<keyword evidence="2 4" id="KW-0863">Zinc-finger</keyword>
<comment type="caution">
    <text evidence="6">The sequence shown here is derived from an EMBL/GenBank/DDBJ whole genome shotgun (WGS) entry which is preliminary data.</text>
</comment>
<dbReference type="Pfam" id="PF01753">
    <property type="entry name" value="zf-MYND"/>
    <property type="match status" value="1"/>
</dbReference>
<dbReference type="EMBL" id="BTRK01000001">
    <property type="protein sequence ID" value="GMR32505.1"/>
    <property type="molecule type" value="Genomic_DNA"/>
</dbReference>
<dbReference type="InterPro" id="IPR002893">
    <property type="entry name" value="Znf_MYND"/>
</dbReference>
<sequence>MTPKCNFANCSCSIIRMTDMVQERPYVSCVFNEHLHSVCSNCFRQLVEVTPPCVRCKKVYYCGETCQKKDWNLHSIECKFLSSVRIPPSPIVRLIAQLLIKRKREGHSRSKAYNGRTFDDLMDHNDDIKNNTIWMEDFAERYYELSRYVSRKYMISREETLSYYGKLKINLFNIEGSNSASVGNGLYIGISVHDHSCKPDLFQYFSGSTLILRSKSDNLTYNDKLLIPYVSTLLTTPERRTILHFNYFFECKCPRCEDKEEDGIARSISCSSCPDGICLVNDDSLVLQCRECRAVSNISPDEAHALNRMLTVHEGFKSDHMTNIDSMFLTTLFEEMSKKLSRKNTQLAHLAYRLSLLHTTTGDAVSAAKYASICEEALISKIPLGHDNLTSILKVLTQASALEDPRSANTKRLCEKLRQSVLASNGPEEMVTASGDIEAINAYNILSQLEDIVSLQTMNIGRILIRSLTRTRRYM</sequence>
<evidence type="ECO:0000256" key="3">
    <source>
        <dbReference type="ARBA" id="ARBA00022833"/>
    </source>
</evidence>
<dbReference type="Gene3D" id="2.170.270.10">
    <property type="entry name" value="SET domain"/>
    <property type="match status" value="1"/>
</dbReference>
<evidence type="ECO:0000313" key="7">
    <source>
        <dbReference type="Proteomes" id="UP001328107"/>
    </source>
</evidence>
<dbReference type="PANTHER" id="PTHR12197:SF251">
    <property type="entry name" value="EG:BACR7C10.4 PROTEIN"/>
    <property type="match status" value="1"/>
</dbReference>
<gene>
    <name evidence="6" type="ORF">PMAYCL1PPCAC_02700</name>
</gene>
<accession>A0AAN4Z8L6</accession>
<evidence type="ECO:0000313" key="6">
    <source>
        <dbReference type="EMBL" id="GMR32505.1"/>
    </source>
</evidence>
<dbReference type="InterPro" id="IPR050869">
    <property type="entry name" value="H3K4_H4K5_MeTrfase"/>
</dbReference>